<keyword evidence="2" id="KW-1185">Reference proteome</keyword>
<dbReference type="EMBL" id="KV417519">
    <property type="protein sequence ID" value="KZP25659.1"/>
    <property type="molecule type" value="Genomic_DNA"/>
</dbReference>
<accession>A0A166P307</accession>
<reference evidence="1 2" key="1">
    <citation type="journal article" date="2016" name="Mol. Biol. Evol.">
        <title>Comparative Genomics of Early-Diverging Mushroom-Forming Fungi Provides Insights into the Origins of Lignocellulose Decay Capabilities.</title>
        <authorList>
            <person name="Nagy L.G."/>
            <person name="Riley R."/>
            <person name="Tritt A."/>
            <person name="Adam C."/>
            <person name="Daum C."/>
            <person name="Floudas D."/>
            <person name="Sun H."/>
            <person name="Yadav J.S."/>
            <person name="Pangilinan J."/>
            <person name="Larsson K.H."/>
            <person name="Matsuura K."/>
            <person name="Barry K."/>
            <person name="Labutti K."/>
            <person name="Kuo R."/>
            <person name="Ohm R.A."/>
            <person name="Bhattacharya S.S."/>
            <person name="Shirouzu T."/>
            <person name="Yoshinaga Y."/>
            <person name="Martin F.M."/>
            <person name="Grigoriev I.V."/>
            <person name="Hibbett D.S."/>
        </authorList>
    </citation>
    <scope>NUCLEOTIDE SEQUENCE [LARGE SCALE GENOMIC DNA]</scope>
    <source>
        <strain evidence="1 2">CBS 109695</strain>
    </source>
</reference>
<sequence>EAQTLPDWIEEAMSRLDKMCDGAMWTSILVKWIDMETQLGFPKGRIHMLSSTHRPAPLGIWINDARSWDNLPVISSGNIEDYSTSWWLWWKLLQPAWRSSTLSQDLRGIGDYSWDDLRKGTQNGFFLVILSVGLWLRSLDNNMECGKWPCGDAMREVEWALDQMIMY</sequence>
<organism evidence="1 2">
    <name type="scientific">Athelia psychrophila</name>
    <dbReference type="NCBI Taxonomy" id="1759441"/>
    <lineage>
        <taxon>Eukaryota</taxon>
        <taxon>Fungi</taxon>
        <taxon>Dikarya</taxon>
        <taxon>Basidiomycota</taxon>
        <taxon>Agaricomycotina</taxon>
        <taxon>Agaricomycetes</taxon>
        <taxon>Agaricomycetidae</taxon>
        <taxon>Atheliales</taxon>
        <taxon>Atheliaceae</taxon>
        <taxon>Athelia</taxon>
    </lineage>
</organism>
<dbReference type="Proteomes" id="UP000076532">
    <property type="component" value="Unassembled WGS sequence"/>
</dbReference>
<dbReference type="AlphaFoldDB" id="A0A166P307"/>
<feature type="non-terminal residue" evidence="1">
    <location>
        <position position="167"/>
    </location>
</feature>
<proteinExistence type="predicted"/>
<gene>
    <name evidence="1" type="ORF">FIBSPDRAFT_674022</name>
</gene>
<evidence type="ECO:0000313" key="1">
    <source>
        <dbReference type="EMBL" id="KZP25659.1"/>
    </source>
</evidence>
<name>A0A166P307_9AGAM</name>
<evidence type="ECO:0000313" key="2">
    <source>
        <dbReference type="Proteomes" id="UP000076532"/>
    </source>
</evidence>
<protein>
    <submittedName>
        <fullName evidence="1">Uncharacterized protein</fullName>
    </submittedName>
</protein>
<feature type="non-terminal residue" evidence="1">
    <location>
        <position position="1"/>
    </location>
</feature>
<dbReference type="OrthoDB" id="2803783at2759"/>